<dbReference type="PANTHER" id="PTHR43296">
    <property type="entry name" value="PEROXISOMAL 2,4-DIENOYL-COA REDUCTASE"/>
    <property type="match status" value="1"/>
</dbReference>
<dbReference type="Gene3D" id="3.40.50.720">
    <property type="entry name" value="NAD(P)-binding Rossmann-like Domain"/>
    <property type="match status" value="1"/>
</dbReference>
<dbReference type="Proteomes" id="UP000008743">
    <property type="component" value="Unassembled WGS sequence"/>
</dbReference>
<keyword evidence="7" id="KW-1185">Reference proteome</keyword>
<sequence length="287" mass="30049">MAATSTANVFTRDALRGKIAFVTGGGTGICKDIAQTLLEHGCAGVAIVSRKMAVLEQSARELTAKAAAAGASGVCVALAADVRVPEQIEKALADCVARFGKLDILVNGAAGNFLALSAKMSYNAFKTVIEIDLLGTFYTSRAAYPYLVKSKGNIINITMTNHYTGMQLQAHAGAAKSGIDAMTRHHAVEWGQDGIRVNAIAPGPIENTEGMSKLAPPGYNETLQRTIPLGRMGTVREVANAVLFLASEAASYVTGAILVVDGAAWMTIGGMNYPDGIEAFKQLKAKL</sequence>
<dbReference type="GO" id="GO:0009062">
    <property type="term" value="P:fatty acid catabolic process"/>
    <property type="evidence" value="ECO:0007669"/>
    <property type="project" value="InterPro"/>
</dbReference>
<comment type="catalytic activity">
    <reaction evidence="4">
        <text>a (2E,4E)-dienoyl-CoA + NADPH + H(+) = a 4,5-saturated-(3E)-enoyl-CoA + NADP(+)</text>
        <dbReference type="Rhea" id="RHEA:45912"/>
        <dbReference type="ChEBI" id="CHEBI:15378"/>
        <dbReference type="ChEBI" id="CHEBI:57783"/>
        <dbReference type="ChEBI" id="CHEBI:58349"/>
        <dbReference type="ChEBI" id="CHEBI:85101"/>
        <dbReference type="ChEBI" id="CHEBI:85493"/>
        <dbReference type="EC" id="1.3.1.124"/>
    </reaction>
</comment>
<evidence type="ECO:0000256" key="1">
    <source>
        <dbReference type="ARBA" id="ARBA00022857"/>
    </source>
</evidence>
<dbReference type="AlphaFoldDB" id="A0A0D2X2D7"/>
<dbReference type="EMBL" id="KE346363">
    <property type="protein sequence ID" value="KJE92379.1"/>
    <property type="molecule type" value="Genomic_DNA"/>
</dbReference>
<dbReference type="eggNOG" id="KOG0725">
    <property type="taxonomic scope" value="Eukaryota"/>
</dbReference>
<dbReference type="CDD" id="cd05369">
    <property type="entry name" value="TER_DECR_SDR_a"/>
    <property type="match status" value="1"/>
</dbReference>
<proteinExistence type="predicted"/>
<evidence type="ECO:0000256" key="4">
    <source>
        <dbReference type="ARBA" id="ARBA00048009"/>
    </source>
</evidence>
<keyword evidence="1" id="KW-0521">NADP</keyword>
<evidence type="ECO:0000256" key="3">
    <source>
        <dbReference type="ARBA" id="ARBA00026117"/>
    </source>
</evidence>
<dbReference type="InterPro" id="IPR036291">
    <property type="entry name" value="NAD(P)-bd_dom_sf"/>
</dbReference>
<dbReference type="PANTHER" id="PTHR43296:SF2">
    <property type="entry name" value="PEROXISOMAL 2,4-DIENOYL-COA REDUCTASE [(3E)-ENOYL-COA-PRODUCING]"/>
    <property type="match status" value="1"/>
</dbReference>
<dbReference type="OrthoDB" id="2136131at2759"/>
<accession>A0A0D2X2D7</accession>
<comment type="catalytic activity">
    <reaction evidence="5">
        <text>a (2E,4Z)-dienoyl-CoA + NADPH + H(+) = a 4,5-saturated-(3E)-enoyl-CoA + NADP(+)</text>
        <dbReference type="Rhea" id="RHEA:61892"/>
        <dbReference type="ChEBI" id="CHEBI:15378"/>
        <dbReference type="ChEBI" id="CHEBI:57783"/>
        <dbReference type="ChEBI" id="CHEBI:58349"/>
        <dbReference type="ChEBI" id="CHEBI:85099"/>
        <dbReference type="ChEBI" id="CHEBI:85493"/>
        <dbReference type="EC" id="1.3.1.124"/>
    </reaction>
</comment>
<name>A0A0D2X2D7_CAPO3</name>
<dbReference type="GO" id="GO:0005777">
    <property type="term" value="C:peroxisome"/>
    <property type="evidence" value="ECO:0007669"/>
    <property type="project" value="TreeGrafter"/>
</dbReference>
<gene>
    <name evidence="6" type="ORF">CAOG_003359</name>
</gene>
<dbReference type="RefSeq" id="XP_004364198.1">
    <property type="nucleotide sequence ID" value="XM_004364141.2"/>
</dbReference>
<dbReference type="GO" id="GO:0008670">
    <property type="term" value="F:2,4-dienoyl-CoA reductase (NADPH) activity"/>
    <property type="evidence" value="ECO:0007669"/>
    <property type="project" value="InterPro"/>
</dbReference>
<dbReference type="SUPFAM" id="SSF51735">
    <property type="entry name" value="NAD(P)-binding Rossmann-fold domains"/>
    <property type="match status" value="1"/>
</dbReference>
<protein>
    <recommendedName>
        <fullName evidence="3">2,4-dienoyl-CoA reductase [(3E)-enoyl-CoA-producing]</fullName>
        <ecNumber evidence="3">1.3.1.124</ecNumber>
    </recommendedName>
</protein>
<dbReference type="PhylomeDB" id="A0A0D2X2D7"/>
<dbReference type="InterPro" id="IPR002347">
    <property type="entry name" value="SDR_fam"/>
</dbReference>
<dbReference type="EC" id="1.3.1.124" evidence="3"/>
<keyword evidence="2" id="KW-0560">Oxidoreductase</keyword>
<dbReference type="OMA" id="MQAHVCA"/>
<reference evidence="7" key="1">
    <citation type="submission" date="2011-02" db="EMBL/GenBank/DDBJ databases">
        <title>The Genome Sequence of Capsaspora owczarzaki ATCC 30864.</title>
        <authorList>
            <person name="Russ C."/>
            <person name="Cuomo C."/>
            <person name="Burger G."/>
            <person name="Gray M.W."/>
            <person name="Holland P.W.H."/>
            <person name="King N."/>
            <person name="Lang F.B.F."/>
            <person name="Roger A.J."/>
            <person name="Ruiz-Trillo I."/>
            <person name="Young S.K."/>
            <person name="Zeng Q."/>
            <person name="Gargeya S."/>
            <person name="Alvarado L."/>
            <person name="Berlin A."/>
            <person name="Chapman S.B."/>
            <person name="Chen Z."/>
            <person name="Freedman E."/>
            <person name="Gellesch M."/>
            <person name="Goldberg J."/>
            <person name="Griggs A."/>
            <person name="Gujja S."/>
            <person name="Heilman E."/>
            <person name="Heiman D."/>
            <person name="Howarth C."/>
            <person name="Mehta T."/>
            <person name="Neiman D."/>
            <person name="Pearson M."/>
            <person name="Roberts A."/>
            <person name="Saif S."/>
            <person name="Shea T."/>
            <person name="Shenoy N."/>
            <person name="Sisk P."/>
            <person name="Stolte C."/>
            <person name="Sykes S."/>
            <person name="White J."/>
            <person name="Yandava C."/>
            <person name="Haas B."/>
            <person name="Nusbaum C."/>
            <person name="Birren B."/>
        </authorList>
    </citation>
    <scope>NUCLEOTIDE SEQUENCE</scope>
    <source>
        <strain evidence="7">ATCC 30864</strain>
    </source>
</reference>
<dbReference type="FunFam" id="3.40.50.720:FF:000084">
    <property type="entry name" value="Short-chain dehydrogenase reductase"/>
    <property type="match status" value="1"/>
</dbReference>
<evidence type="ECO:0000313" key="6">
    <source>
        <dbReference type="EMBL" id="KJE92379.1"/>
    </source>
</evidence>
<organism evidence="6 7">
    <name type="scientific">Capsaspora owczarzaki (strain ATCC 30864)</name>
    <dbReference type="NCBI Taxonomy" id="595528"/>
    <lineage>
        <taxon>Eukaryota</taxon>
        <taxon>Filasterea</taxon>
        <taxon>Capsaspora</taxon>
    </lineage>
</organism>
<dbReference type="STRING" id="595528.A0A0D2X2D7"/>
<dbReference type="InterPro" id="IPR045017">
    <property type="entry name" value="DECR2-like"/>
</dbReference>
<dbReference type="PRINTS" id="PR00081">
    <property type="entry name" value="GDHRDH"/>
</dbReference>
<evidence type="ECO:0000313" key="7">
    <source>
        <dbReference type="Proteomes" id="UP000008743"/>
    </source>
</evidence>
<dbReference type="InParanoid" id="A0A0D2X2D7"/>
<evidence type="ECO:0000256" key="5">
    <source>
        <dbReference type="ARBA" id="ARBA00048340"/>
    </source>
</evidence>
<evidence type="ECO:0000256" key="2">
    <source>
        <dbReference type="ARBA" id="ARBA00023002"/>
    </source>
</evidence>
<dbReference type="Pfam" id="PF13561">
    <property type="entry name" value="adh_short_C2"/>
    <property type="match status" value="1"/>
</dbReference>